<gene>
    <name evidence="2" type="primary">ga15707</name>
    <name evidence="2" type="ORF">PR202_ga15707</name>
</gene>
<keyword evidence="3" id="KW-1185">Reference proteome</keyword>
<dbReference type="SUPFAM" id="SSF52047">
    <property type="entry name" value="RNI-like"/>
    <property type="match status" value="1"/>
</dbReference>
<reference evidence="2" key="2">
    <citation type="submission" date="2021-12" db="EMBL/GenBank/DDBJ databases">
        <title>Resequencing data analysis of finger millet.</title>
        <authorList>
            <person name="Hatakeyama M."/>
            <person name="Aluri S."/>
            <person name="Balachadran M.T."/>
            <person name="Sivarajan S.R."/>
            <person name="Poveda L."/>
            <person name="Shimizu-Inatsugi R."/>
            <person name="Schlapbach R."/>
            <person name="Sreeman S.M."/>
            <person name="Shimizu K.K."/>
        </authorList>
    </citation>
    <scope>NUCLEOTIDE SEQUENCE</scope>
</reference>
<dbReference type="PANTHER" id="PTHR31639">
    <property type="entry name" value="F-BOX PROTEIN-LIKE"/>
    <property type="match status" value="1"/>
</dbReference>
<dbReference type="AlphaFoldDB" id="A0AAV5CJN5"/>
<dbReference type="PROSITE" id="PS50181">
    <property type="entry name" value="FBOX"/>
    <property type="match status" value="1"/>
</dbReference>
<accession>A0AAV5CJN5</accession>
<sequence length="231" mass="26208">MEPWRRHAQPDALSSLPAELLDDILTRLDLRDAVRTSALSRAWRRRWESLPALSLFLLHHHHPGTLPLVVASVLRNAARISRLCVKGDPQSTWHGLRNRRDLFRLHSSIFSCLHLVSLELQKCQFPPLPAGFAGFPSLQELNLTTVRDEADEWVIQAPNLRSLTIRSKDYQGWQFGELPRLSDATVDLESYVDEHDFGEFLAGVAHVGKITIAAGYLPEVLILFTSYLSSW</sequence>
<comment type="caution">
    <text evidence="2">The sequence shown here is derived from an EMBL/GenBank/DDBJ whole genome shotgun (WGS) entry which is preliminary data.</text>
</comment>
<dbReference type="Gene3D" id="1.20.1280.50">
    <property type="match status" value="1"/>
</dbReference>
<evidence type="ECO:0000313" key="2">
    <source>
        <dbReference type="EMBL" id="GJM98678.1"/>
    </source>
</evidence>
<dbReference type="InterPro" id="IPR036047">
    <property type="entry name" value="F-box-like_dom_sf"/>
</dbReference>
<proteinExistence type="predicted"/>
<dbReference type="Proteomes" id="UP001054889">
    <property type="component" value="Unassembled WGS sequence"/>
</dbReference>
<dbReference type="EMBL" id="BQKI01000007">
    <property type="protein sequence ID" value="GJM98678.1"/>
    <property type="molecule type" value="Genomic_DNA"/>
</dbReference>
<dbReference type="Pfam" id="PF00646">
    <property type="entry name" value="F-box"/>
    <property type="match status" value="1"/>
</dbReference>
<protein>
    <recommendedName>
        <fullName evidence="1">F-box domain-containing protein</fullName>
    </recommendedName>
</protein>
<dbReference type="InterPro" id="IPR032675">
    <property type="entry name" value="LRR_dom_sf"/>
</dbReference>
<name>A0AAV5CJN5_ELECO</name>
<reference evidence="2" key="1">
    <citation type="journal article" date="2018" name="DNA Res.">
        <title>Multiple hybrid de novo genome assembly of finger millet, an orphan allotetraploid crop.</title>
        <authorList>
            <person name="Hatakeyama M."/>
            <person name="Aluri S."/>
            <person name="Balachadran M.T."/>
            <person name="Sivarajan S.R."/>
            <person name="Patrignani A."/>
            <person name="Gruter S."/>
            <person name="Poveda L."/>
            <person name="Shimizu-Inatsugi R."/>
            <person name="Baeten J."/>
            <person name="Francoijs K.J."/>
            <person name="Nataraja K.N."/>
            <person name="Reddy Y.A.N."/>
            <person name="Phadnis S."/>
            <person name="Ravikumar R.L."/>
            <person name="Schlapbach R."/>
            <person name="Sreeman S.M."/>
            <person name="Shimizu K.K."/>
        </authorList>
    </citation>
    <scope>NUCLEOTIDE SEQUENCE</scope>
</reference>
<feature type="domain" description="F-box" evidence="1">
    <location>
        <begin position="10"/>
        <end position="44"/>
    </location>
</feature>
<dbReference type="SUPFAM" id="SSF81383">
    <property type="entry name" value="F-box domain"/>
    <property type="match status" value="1"/>
</dbReference>
<dbReference type="PANTHER" id="PTHR31639:SF230">
    <property type="entry name" value="OS08G0462300 PROTEIN"/>
    <property type="match status" value="1"/>
</dbReference>
<organism evidence="2 3">
    <name type="scientific">Eleusine coracana subsp. coracana</name>
    <dbReference type="NCBI Taxonomy" id="191504"/>
    <lineage>
        <taxon>Eukaryota</taxon>
        <taxon>Viridiplantae</taxon>
        <taxon>Streptophyta</taxon>
        <taxon>Embryophyta</taxon>
        <taxon>Tracheophyta</taxon>
        <taxon>Spermatophyta</taxon>
        <taxon>Magnoliopsida</taxon>
        <taxon>Liliopsida</taxon>
        <taxon>Poales</taxon>
        <taxon>Poaceae</taxon>
        <taxon>PACMAD clade</taxon>
        <taxon>Chloridoideae</taxon>
        <taxon>Cynodonteae</taxon>
        <taxon>Eleusininae</taxon>
        <taxon>Eleusine</taxon>
    </lineage>
</organism>
<evidence type="ECO:0000313" key="3">
    <source>
        <dbReference type="Proteomes" id="UP001054889"/>
    </source>
</evidence>
<dbReference type="InterPro" id="IPR001810">
    <property type="entry name" value="F-box_dom"/>
</dbReference>
<dbReference type="Gene3D" id="3.80.10.10">
    <property type="entry name" value="Ribonuclease Inhibitor"/>
    <property type="match status" value="1"/>
</dbReference>
<evidence type="ECO:0000259" key="1">
    <source>
        <dbReference type="PROSITE" id="PS50181"/>
    </source>
</evidence>